<name>A0A6N4TDQ7_9FIRM</name>
<dbReference type="AlphaFoldDB" id="A0A6N4TDQ7"/>
<evidence type="ECO:0000313" key="1">
    <source>
        <dbReference type="EMBL" id="BBK21286.1"/>
    </source>
</evidence>
<dbReference type="EMBL" id="AP019695">
    <property type="protein sequence ID" value="BBK21286.1"/>
    <property type="molecule type" value="Genomic_DNA"/>
</dbReference>
<accession>A0A6N4TDQ7</accession>
<dbReference type="RefSeq" id="WP_118277355.1">
    <property type="nucleotide sequence ID" value="NZ_AP019695.1"/>
</dbReference>
<evidence type="ECO:0000313" key="2">
    <source>
        <dbReference type="Proteomes" id="UP000464754"/>
    </source>
</evidence>
<dbReference type="Proteomes" id="UP000464754">
    <property type="component" value="Chromosome"/>
</dbReference>
<protein>
    <submittedName>
        <fullName evidence="1">Uncharacterized protein</fullName>
    </submittedName>
</protein>
<gene>
    <name evidence="1" type="ORF">Aargi30884_01890</name>
</gene>
<dbReference type="KEGG" id="aarg:Aargi30884_01890"/>
<organism evidence="1 2">
    <name type="scientific">Amedibacterium intestinale</name>
    <dbReference type="NCBI Taxonomy" id="2583452"/>
    <lineage>
        <taxon>Bacteria</taxon>
        <taxon>Bacillati</taxon>
        <taxon>Bacillota</taxon>
        <taxon>Erysipelotrichia</taxon>
        <taxon>Erysipelotrichales</taxon>
        <taxon>Erysipelotrichaceae</taxon>
        <taxon>Amedibacterium</taxon>
    </lineage>
</organism>
<keyword evidence="2" id="KW-1185">Reference proteome</keyword>
<reference evidence="2" key="1">
    <citation type="submission" date="2019-05" db="EMBL/GenBank/DDBJ databases">
        <title>Complete genome sequencing of Absiella argi strain JCM 30884.</title>
        <authorList>
            <person name="Sakamoto M."/>
            <person name="Murakami T."/>
            <person name="Mori H."/>
        </authorList>
    </citation>
    <scope>NUCLEOTIDE SEQUENCE [LARGE SCALE GENOMIC DNA]</scope>
    <source>
        <strain evidence="2">JCM 30884</strain>
    </source>
</reference>
<sequence>MDEKKQISLSVRYIDEELYNKVEEIVKRKNSHLKTKKDILNYVLRDYVRIHELDEFNNPYLIDYIRQIIDSECASLERSLGGRLAKLATENAIQIGILNRVILNYVADPDEHLPLRLREFREASVEDLRNGYKPLSFGDLVKKDEE</sequence>
<proteinExistence type="predicted"/>